<dbReference type="Pfam" id="PF13738">
    <property type="entry name" value="Pyr_redox_3"/>
    <property type="match status" value="1"/>
</dbReference>
<dbReference type="InterPro" id="IPR050982">
    <property type="entry name" value="Auxin_biosynth/cation_transpt"/>
</dbReference>
<dbReference type="PANTHER" id="PTHR43539">
    <property type="entry name" value="FLAVIN-BINDING MONOOXYGENASE-LIKE PROTEIN (AFU_ORTHOLOGUE AFUA_4G09220)"/>
    <property type="match status" value="1"/>
</dbReference>
<organism evidence="2 3">
    <name type="scientific">Niallia circulans</name>
    <name type="common">Bacillus circulans</name>
    <dbReference type="NCBI Taxonomy" id="1397"/>
    <lineage>
        <taxon>Bacteria</taxon>
        <taxon>Bacillati</taxon>
        <taxon>Bacillota</taxon>
        <taxon>Bacilli</taxon>
        <taxon>Bacillales</taxon>
        <taxon>Bacillaceae</taxon>
        <taxon>Niallia</taxon>
    </lineage>
</organism>
<dbReference type="PANTHER" id="PTHR43539:SF78">
    <property type="entry name" value="FLAVIN-CONTAINING MONOOXYGENASE"/>
    <property type="match status" value="1"/>
</dbReference>
<dbReference type="Gene3D" id="3.50.50.60">
    <property type="entry name" value="FAD/NAD(P)-binding domain"/>
    <property type="match status" value="1"/>
</dbReference>
<protein>
    <submittedName>
        <fullName evidence="2">Oxidoreductase</fullName>
    </submittedName>
</protein>
<evidence type="ECO:0000313" key="3">
    <source>
        <dbReference type="Proteomes" id="UP000319837"/>
    </source>
</evidence>
<proteinExistence type="predicted"/>
<dbReference type="RefSeq" id="WP_185763108.1">
    <property type="nucleotide sequence ID" value="NZ_RIBP01000001.1"/>
</dbReference>
<dbReference type="PRINTS" id="PR00469">
    <property type="entry name" value="PNDRDTASEII"/>
</dbReference>
<comment type="caution">
    <text evidence="2">The sequence shown here is derived from an EMBL/GenBank/DDBJ whole genome shotgun (WGS) entry which is preliminary data.</text>
</comment>
<name>A0A553SRP6_NIACI</name>
<dbReference type="InterPro" id="IPR036188">
    <property type="entry name" value="FAD/NAD-bd_sf"/>
</dbReference>
<dbReference type="GO" id="GO:0004497">
    <property type="term" value="F:monooxygenase activity"/>
    <property type="evidence" value="ECO:0007669"/>
    <property type="project" value="TreeGrafter"/>
</dbReference>
<keyword evidence="1" id="KW-0560">Oxidoreductase</keyword>
<evidence type="ECO:0000256" key="1">
    <source>
        <dbReference type="ARBA" id="ARBA00023002"/>
    </source>
</evidence>
<evidence type="ECO:0000313" key="2">
    <source>
        <dbReference type="EMBL" id="TRZ39675.1"/>
    </source>
</evidence>
<sequence>MLYDTIIIGAGQAGLSVGYYLKKTNKKFVILDKGSKIGESWRDRYDSLTLFTPRMYCSLPEMEMEGEIHGFPNKDEIAAYLNSYANKYELPIKLNKEIIHVTKEDGLFIVKTRLEEFTAKNLVIATGPFQSPHIPSLAKCLSPNIYQIHSSEYKNPQQLTNGNVLVVGAGNSGAQIAVELSKERDVYLAHSNKLIFLPLIIGKRSIFWWFDKLGILRANNTSFLGKLIQSKGDPIFGLELKEAIKKRQITAKAKVISTNQDRIIFEDSSSIEVNNIIWATGFRISLPWLQFDYLYDNEGKIVHERGITSEKGLYFIGLPWQFRRGSALLQGVGYDAQYIIKHIMKNS</sequence>
<dbReference type="GO" id="GO:0050660">
    <property type="term" value="F:flavin adenine dinucleotide binding"/>
    <property type="evidence" value="ECO:0007669"/>
    <property type="project" value="TreeGrafter"/>
</dbReference>
<dbReference type="AlphaFoldDB" id="A0A553SRP6"/>
<dbReference type="SUPFAM" id="SSF51905">
    <property type="entry name" value="FAD/NAD(P)-binding domain"/>
    <property type="match status" value="2"/>
</dbReference>
<accession>A0A553SRP6</accession>
<dbReference type="PRINTS" id="PR00368">
    <property type="entry name" value="FADPNR"/>
</dbReference>
<dbReference type="EMBL" id="RIBP01000001">
    <property type="protein sequence ID" value="TRZ39675.1"/>
    <property type="molecule type" value="Genomic_DNA"/>
</dbReference>
<dbReference type="Proteomes" id="UP000319837">
    <property type="component" value="Unassembled WGS sequence"/>
</dbReference>
<gene>
    <name evidence="2" type="ORF">CEQ21_01555</name>
</gene>
<reference evidence="3" key="1">
    <citation type="submission" date="2018-10" db="EMBL/GenBank/DDBJ databases">
        <title>FDA dAtabase for Regulatory Grade micrObial Sequences (FDA-ARGOS): Supporting development and validation of Infectious Disease Dx tests.</title>
        <authorList>
            <person name="Minogue T."/>
            <person name="Wolcott M."/>
            <person name="Wasieloski L."/>
            <person name="Aguilar W."/>
            <person name="Moore D."/>
            <person name="Tallon L."/>
            <person name="Sadzewicz L."/>
            <person name="Sengamalay N."/>
            <person name="Ott S."/>
            <person name="Godinez A."/>
            <person name="Nagaraj S."/>
            <person name="Vavikolanu K."/>
            <person name="Vyas G."/>
            <person name="Nadendla S."/>
            <person name="George J."/>
            <person name="Sichtig H."/>
        </authorList>
    </citation>
    <scope>NUCLEOTIDE SEQUENCE [LARGE SCALE GENOMIC DNA]</scope>
    <source>
        <strain evidence="3">FDAARGOS_343</strain>
    </source>
</reference>